<proteinExistence type="predicted"/>
<sequence>MSEQNVARGHKANLSNPNTSEESKEHSEQVLSELEDRRGRPDQQGSEGRDSGNVLRGYKASISNPGVSEEAKEHARDVLRDNDALDERYE</sequence>
<keyword evidence="2" id="KW-1185">Reference proteome</keyword>
<dbReference type="Proteomes" id="UP000814128">
    <property type="component" value="Unassembled WGS sequence"/>
</dbReference>
<evidence type="ECO:0000313" key="2">
    <source>
        <dbReference type="Proteomes" id="UP000814128"/>
    </source>
</evidence>
<reference evidence="1" key="2">
    <citation type="journal article" date="2022" name="New Phytol.">
        <title>Evolutionary transition to the ectomycorrhizal habit in the genomes of a hyperdiverse lineage of mushroom-forming fungi.</title>
        <authorList>
            <person name="Looney B."/>
            <person name="Miyauchi S."/>
            <person name="Morin E."/>
            <person name="Drula E."/>
            <person name="Courty P.E."/>
            <person name="Kohler A."/>
            <person name="Kuo A."/>
            <person name="LaButti K."/>
            <person name="Pangilinan J."/>
            <person name="Lipzen A."/>
            <person name="Riley R."/>
            <person name="Andreopoulos W."/>
            <person name="He G."/>
            <person name="Johnson J."/>
            <person name="Nolan M."/>
            <person name="Tritt A."/>
            <person name="Barry K.W."/>
            <person name="Grigoriev I.V."/>
            <person name="Nagy L.G."/>
            <person name="Hibbett D."/>
            <person name="Henrissat B."/>
            <person name="Matheny P.B."/>
            <person name="Labbe J."/>
            <person name="Martin F.M."/>
        </authorList>
    </citation>
    <scope>NUCLEOTIDE SEQUENCE</scope>
    <source>
        <strain evidence="1">EC-137</strain>
    </source>
</reference>
<accession>A0ACB8QXM6</accession>
<protein>
    <submittedName>
        <fullName evidence="1">Conidiation protein 6-domain-containing protein</fullName>
    </submittedName>
</protein>
<organism evidence="1 2">
    <name type="scientific">Vararia minispora EC-137</name>
    <dbReference type="NCBI Taxonomy" id="1314806"/>
    <lineage>
        <taxon>Eukaryota</taxon>
        <taxon>Fungi</taxon>
        <taxon>Dikarya</taxon>
        <taxon>Basidiomycota</taxon>
        <taxon>Agaricomycotina</taxon>
        <taxon>Agaricomycetes</taxon>
        <taxon>Russulales</taxon>
        <taxon>Lachnocladiaceae</taxon>
        <taxon>Vararia</taxon>
    </lineage>
</organism>
<dbReference type="EMBL" id="MU273473">
    <property type="protein sequence ID" value="KAI0036322.1"/>
    <property type="molecule type" value="Genomic_DNA"/>
</dbReference>
<name>A0ACB8QXM6_9AGAM</name>
<reference evidence="1" key="1">
    <citation type="submission" date="2021-02" db="EMBL/GenBank/DDBJ databases">
        <authorList>
            <consortium name="DOE Joint Genome Institute"/>
            <person name="Ahrendt S."/>
            <person name="Looney B.P."/>
            <person name="Miyauchi S."/>
            <person name="Morin E."/>
            <person name="Drula E."/>
            <person name="Courty P.E."/>
            <person name="Chicoki N."/>
            <person name="Fauchery L."/>
            <person name="Kohler A."/>
            <person name="Kuo A."/>
            <person name="Labutti K."/>
            <person name="Pangilinan J."/>
            <person name="Lipzen A."/>
            <person name="Riley R."/>
            <person name="Andreopoulos W."/>
            <person name="He G."/>
            <person name="Johnson J."/>
            <person name="Barry K.W."/>
            <person name="Grigoriev I.V."/>
            <person name="Nagy L."/>
            <person name="Hibbett D."/>
            <person name="Henrissat B."/>
            <person name="Matheny P.B."/>
            <person name="Labbe J."/>
            <person name="Martin F."/>
        </authorList>
    </citation>
    <scope>NUCLEOTIDE SEQUENCE</scope>
    <source>
        <strain evidence="1">EC-137</strain>
    </source>
</reference>
<comment type="caution">
    <text evidence="1">The sequence shown here is derived from an EMBL/GenBank/DDBJ whole genome shotgun (WGS) entry which is preliminary data.</text>
</comment>
<evidence type="ECO:0000313" key="1">
    <source>
        <dbReference type="EMBL" id="KAI0036322.1"/>
    </source>
</evidence>
<gene>
    <name evidence="1" type="ORF">K488DRAFT_82274</name>
</gene>